<dbReference type="Proteomes" id="UP001457282">
    <property type="component" value="Unassembled WGS sequence"/>
</dbReference>
<comment type="similarity">
    <text evidence="5">Belongs to the cysteine-rich repeat secretory protein family.</text>
</comment>
<organism evidence="8 9">
    <name type="scientific">Rubus argutus</name>
    <name type="common">Southern blackberry</name>
    <dbReference type="NCBI Taxonomy" id="59490"/>
    <lineage>
        <taxon>Eukaryota</taxon>
        <taxon>Viridiplantae</taxon>
        <taxon>Streptophyta</taxon>
        <taxon>Embryophyta</taxon>
        <taxon>Tracheophyta</taxon>
        <taxon>Spermatophyta</taxon>
        <taxon>Magnoliopsida</taxon>
        <taxon>eudicotyledons</taxon>
        <taxon>Gunneridae</taxon>
        <taxon>Pentapetalae</taxon>
        <taxon>rosids</taxon>
        <taxon>fabids</taxon>
        <taxon>Rosales</taxon>
        <taxon>Rosaceae</taxon>
        <taxon>Rosoideae</taxon>
        <taxon>Rosoideae incertae sedis</taxon>
        <taxon>Rubus</taxon>
    </lineage>
</organism>
<dbReference type="InterPro" id="IPR002902">
    <property type="entry name" value="GNK2"/>
</dbReference>
<evidence type="ECO:0000256" key="4">
    <source>
        <dbReference type="ARBA" id="ARBA00022737"/>
    </source>
</evidence>
<feature type="chain" id="PRO_5043598385" description="Gnk2-homologous domain-containing protein" evidence="6">
    <location>
        <begin position="23"/>
        <end position="261"/>
    </location>
</feature>
<dbReference type="EMBL" id="JBEDUW010000002">
    <property type="protein sequence ID" value="KAK9944620.1"/>
    <property type="molecule type" value="Genomic_DNA"/>
</dbReference>
<gene>
    <name evidence="8" type="ORF">M0R45_010180</name>
</gene>
<evidence type="ECO:0000256" key="6">
    <source>
        <dbReference type="SAM" id="SignalP"/>
    </source>
</evidence>
<dbReference type="GO" id="GO:0005576">
    <property type="term" value="C:extracellular region"/>
    <property type="evidence" value="ECO:0007669"/>
    <property type="project" value="UniProtKB-SubCell"/>
</dbReference>
<evidence type="ECO:0000313" key="8">
    <source>
        <dbReference type="EMBL" id="KAK9944620.1"/>
    </source>
</evidence>
<evidence type="ECO:0000256" key="2">
    <source>
        <dbReference type="ARBA" id="ARBA00022525"/>
    </source>
</evidence>
<feature type="domain" description="Gnk2-homologous" evidence="7">
    <location>
        <begin position="24"/>
        <end position="127"/>
    </location>
</feature>
<dbReference type="InterPro" id="IPR038408">
    <property type="entry name" value="GNK2_sf"/>
</dbReference>
<keyword evidence="9" id="KW-1185">Reference proteome</keyword>
<dbReference type="AlphaFoldDB" id="A0AAW1Y836"/>
<evidence type="ECO:0000256" key="5">
    <source>
        <dbReference type="ARBA" id="ARBA00038515"/>
    </source>
</evidence>
<comment type="subcellular location">
    <subcellularLocation>
        <location evidence="1">Secreted</location>
    </subcellularLocation>
</comment>
<evidence type="ECO:0000256" key="3">
    <source>
        <dbReference type="ARBA" id="ARBA00022729"/>
    </source>
</evidence>
<keyword evidence="3 6" id="KW-0732">Signal</keyword>
<dbReference type="CDD" id="cd23509">
    <property type="entry name" value="Gnk2-like"/>
    <property type="match status" value="2"/>
</dbReference>
<dbReference type="PANTHER" id="PTHR32411">
    <property type="entry name" value="CYSTEINE-RICH REPEAT SECRETORY PROTEIN 38-RELATED"/>
    <property type="match status" value="1"/>
</dbReference>
<keyword evidence="2" id="KW-0964">Secreted</keyword>
<feature type="domain" description="Gnk2-homologous" evidence="7">
    <location>
        <begin position="136"/>
        <end position="242"/>
    </location>
</feature>
<evidence type="ECO:0000313" key="9">
    <source>
        <dbReference type="Proteomes" id="UP001457282"/>
    </source>
</evidence>
<accession>A0AAW1Y836</accession>
<dbReference type="PROSITE" id="PS51473">
    <property type="entry name" value="GNK2"/>
    <property type="match status" value="2"/>
</dbReference>
<dbReference type="Pfam" id="PF01657">
    <property type="entry name" value="Stress-antifung"/>
    <property type="match status" value="2"/>
</dbReference>
<feature type="signal peptide" evidence="6">
    <location>
        <begin position="1"/>
        <end position="22"/>
    </location>
</feature>
<sequence length="261" mass="28667">MKMMKHPSILILLALCICSTEATDPMADFCNKDTNISASSRISANIDGLLAQLVSKTASTGFLTSSYGNCQARFYGLAQCRGDVVGSKDCSSCIQDAAKQIRQRCPNQAEAMIWYDFCFLKYSNKTFIGKVDTSYGIIFYNTANVSDVTDPKNFKKELGALVDNIKAQALVPKNLGFGKAQTKLSPSVTLYAFVQCTRDLSKPDCSQCLATAVGYYQTICGDRKGCRVLFGSCYIRYELYPIFYAVGRMNVGAHDTVMTLV</sequence>
<name>A0AAW1Y836_RUBAR</name>
<comment type="caution">
    <text evidence="8">The sequence shown here is derived from an EMBL/GenBank/DDBJ whole genome shotgun (WGS) entry which is preliminary data.</text>
</comment>
<proteinExistence type="inferred from homology"/>
<keyword evidence="4" id="KW-0677">Repeat</keyword>
<reference evidence="8 9" key="1">
    <citation type="journal article" date="2023" name="G3 (Bethesda)">
        <title>A chromosome-length genome assembly and annotation of blackberry (Rubus argutus, cv. 'Hillquist').</title>
        <authorList>
            <person name="Bruna T."/>
            <person name="Aryal R."/>
            <person name="Dudchenko O."/>
            <person name="Sargent D.J."/>
            <person name="Mead D."/>
            <person name="Buti M."/>
            <person name="Cavallini A."/>
            <person name="Hytonen T."/>
            <person name="Andres J."/>
            <person name="Pham M."/>
            <person name="Weisz D."/>
            <person name="Mascagni F."/>
            <person name="Usai G."/>
            <person name="Natali L."/>
            <person name="Bassil N."/>
            <person name="Fernandez G.E."/>
            <person name="Lomsadze A."/>
            <person name="Armour M."/>
            <person name="Olukolu B."/>
            <person name="Poorten T."/>
            <person name="Britton C."/>
            <person name="Davik J."/>
            <person name="Ashrafi H."/>
            <person name="Aiden E.L."/>
            <person name="Borodovsky M."/>
            <person name="Worthington M."/>
        </authorList>
    </citation>
    <scope>NUCLEOTIDE SEQUENCE [LARGE SCALE GENOMIC DNA]</scope>
    <source>
        <strain evidence="8">PI 553951</strain>
    </source>
</reference>
<evidence type="ECO:0000259" key="7">
    <source>
        <dbReference type="PROSITE" id="PS51473"/>
    </source>
</evidence>
<dbReference type="InterPro" id="IPR050581">
    <property type="entry name" value="CRR_secretory_protein"/>
</dbReference>
<dbReference type="PANTHER" id="PTHR32411:SF55">
    <property type="entry name" value="CYSTEINE-RICH REPEAT SECRETORY PROTEIN 55"/>
    <property type="match status" value="1"/>
</dbReference>
<evidence type="ECO:0000256" key="1">
    <source>
        <dbReference type="ARBA" id="ARBA00004613"/>
    </source>
</evidence>
<dbReference type="Gene3D" id="3.30.430.20">
    <property type="entry name" value="Gnk2 domain, C-X8-C-X2-C motif"/>
    <property type="match status" value="2"/>
</dbReference>
<protein>
    <recommendedName>
        <fullName evidence="7">Gnk2-homologous domain-containing protein</fullName>
    </recommendedName>
</protein>